<evidence type="ECO:0000313" key="5">
    <source>
        <dbReference type="EMBL" id="CAE0441439.1"/>
    </source>
</evidence>
<protein>
    <recommendedName>
        <fullName evidence="4">Sulfotransferase domain-containing protein</fullName>
    </recommendedName>
</protein>
<gene>
    <name evidence="5" type="ORF">ASTO00021_LOCUS11570</name>
</gene>
<dbReference type="PANTHER" id="PTHR11783">
    <property type="entry name" value="SULFOTRANSFERASE SULT"/>
    <property type="match status" value="1"/>
</dbReference>
<evidence type="ECO:0000256" key="2">
    <source>
        <dbReference type="ARBA" id="ARBA00022679"/>
    </source>
</evidence>
<reference evidence="5" key="1">
    <citation type="submission" date="2021-01" db="EMBL/GenBank/DDBJ databases">
        <authorList>
            <person name="Corre E."/>
            <person name="Pelletier E."/>
            <person name="Niang G."/>
            <person name="Scheremetjew M."/>
            <person name="Finn R."/>
            <person name="Kale V."/>
            <person name="Holt S."/>
            <person name="Cochrane G."/>
            <person name="Meng A."/>
            <person name="Brown T."/>
            <person name="Cohen L."/>
        </authorList>
    </citation>
    <scope>NUCLEOTIDE SEQUENCE</scope>
    <source>
        <strain evidence="5">GSBS06</strain>
    </source>
</reference>
<dbReference type="Gene3D" id="3.40.50.300">
    <property type="entry name" value="P-loop containing nucleotide triphosphate hydrolases"/>
    <property type="match status" value="1"/>
</dbReference>
<evidence type="ECO:0000256" key="1">
    <source>
        <dbReference type="ARBA" id="ARBA00005771"/>
    </source>
</evidence>
<feature type="domain" description="Sulfotransferase" evidence="4">
    <location>
        <begin position="103"/>
        <end position="301"/>
    </location>
</feature>
<evidence type="ECO:0000259" key="4">
    <source>
        <dbReference type="Pfam" id="PF00685"/>
    </source>
</evidence>
<name>A0A7S3UYW5_9STRA</name>
<feature type="region of interest" description="Disordered" evidence="3">
    <location>
        <begin position="1"/>
        <end position="32"/>
    </location>
</feature>
<dbReference type="InterPro" id="IPR027417">
    <property type="entry name" value="P-loop_NTPase"/>
</dbReference>
<dbReference type="GO" id="GO:0008146">
    <property type="term" value="F:sulfotransferase activity"/>
    <property type="evidence" value="ECO:0007669"/>
    <property type="project" value="InterPro"/>
</dbReference>
<dbReference type="EMBL" id="HBIN01015246">
    <property type="protein sequence ID" value="CAE0441439.1"/>
    <property type="molecule type" value="Transcribed_RNA"/>
</dbReference>
<feature type="compositionally biased region" description="Acidic residues" evidence="3">
    <location>
        <begin position="1"/>
        <end position="10"/>
    </location>
</feature>
<accession>A0A7S3UYW5</accession>
<dbReference type="Pfam" id="PF00685">
    <property type="entry name" value="Sulfotransfer_1"/>
    <property type="match status" value="1"/>
</dbReference>
<dbReference type="SUPFAM" id="SSF52540">
    <property type="entry name" value="P-loop containing nucleoside triphosphate hydrolases"/>
    <property type="match status" value="1"/>
</dbReference>
<proteinExistence type="inferred from homology"/>
<dbReference type="InterPro" id="IPR000863">
    <property type="entry name" value="Sulfotransferase_dom"/>
</dbReference>
<organism evidence="5">
    <name type="scientific">Aplanochytrium stocchinoi</name>
    <dbReference type="NCBI Taxonomy" id="215587"/>
    <lineage>
        <taxon>Eukaryota</taxon>
        <taxon>Sar</taxon>
        <taxon>Stramenopiles</taxon>
        <taxon>Bigyra</taxon>
        <taxon>Labyrinthulomycetes</taxon>
        <taxon>Thraustochytrida</taxon>
        <taxon>Thraustochytriidae</taxon>
        <taxon>Aplanochytrium</taxon>
    </lineage>
</organism>
<evidence type="ECO:0000256" key="3">
    <source>
        <dbReference type="SAM" id="MobiDB-lite"/>
    </source>
</evidence>
<sequence length="385" mass="44815">MEGSEEDEVLPEASVEKGEEDATEEPPIPEMDLATKIEFAPEAVDPEEMPLVPSEEDVTIFNSSLDVTTLTPHDISGRVETFFYGKIDDTIRHATQWQPKSGDVVCAAPSRCGQSMVLRWIDQLRKHGEPLTIADEIPWIESKYVEDNREWLNKDQPGNFRLFKTHQSCRNLKGRIHEHKDVKFITILREPVDFELAWYMYLEKCYETDRKKFPGRPEFSALFKPDDFVEQRVTMCHNPIFGKISYEINLLDWFHLRDEKNVLVLFYEDLVKDGAKVLKQIGDFLDEEYDIDLINKIVSTEEHQKAIELYDAYHVFNPEDLTVGKGKDVLHEKSIRFLEERWKKAMKQQKLDVEDYEQMYMACHDGNINSVKTIKAPSKTICTIS</sequence>
<keyword evidence="2" id="KW-0808">Transferase</keyword>
<dbReference type="AlphaFoldDB" id="A0A7S3UYW5"/>
<comment type="similarity">
    <text evidence="1">Belongs to the sulfotransferase 1 family.</text>
</comment>